<name>A0ACC0CPU1_9PEZI</name>
<dbReference type="Proteomes" id="UP001497680">
    <property type="component" value="Unassembled WGS sequence"/>
</dbReference>
<reference evidence="1 2" key="1">
    <citation type="journal article" date="2022" name="New Phytol.">
        <title>Ecological generalism drives hyperdiversity of secondary metabolite gene clusters in xylarialean endophytes.</title>
        <authorList>
            <person name="Franco M.E.E."/>
            <person name="Wisecaver J.H."/>
            <person name="Arnold A.E."/>
            <person name="Ju Y.M."/>
            <person name="Slot J.C."/>
            <person name="Ahrendt S."/>
            <person name="Moore L.P."/>
            <person name="Eastman K.E."/>
            <person name="Scott K."/>
            <person name="Konkel Z."/>
            <person name="Mondo S.J."/>
            <person name="Kuo A."/>
            <person name="Hayes R.D."/>
            <person name="Haridas S."/>
            <person name="Andreopoulos B."/>
            <person name="Riley R."/>
            <person name="LaButti K."/>
            <person name="Pangilinan J."/>
            <person name="Lipzen A."/>
            <person name="Amirebrahimi M."/>
            <person name="Yan J."/>
            <person name="Adam C."/>
            <person name="Keymanesh K."/>
            <person name="Ng V."/>
            <person name="Louie K."/>
            <person name="Northen T."/>
            <person name="Drula E."/>
            <person name="Henrissat B."/>
            <person name="Hsieh H.M."/>
            <person name="Youens-Clark K."/>
            <person name="Lutzoni F."/>
            <person name="Miadlikowska J."/>
            <person name="Eastwood D.C."/>
            <person name="Hamelin R.C."/>
            <person name="Grigoriev I.V."/>
            <person name="U'Ren J.M."/>
        </authorList>
    </citation>
    <scope>NUCLEOTIDE SEQUENCE [LARGE SCALE GENOMIC DNA]</scope>
    <source>
        <strain evidence="1 2">ER1909</strain>
    </source>
</reference>
<accession>A0ACC0CPU1</accession>
<sequence length="131" mass="14874">MPTTPEDPQAHYWPPPEAEAEQAEPRVLTTSITGADGSKTVETSWRIPLTTEAKSPHIDRHVCVEPYKGEVRVDIRGWPATKTGGTRPKPGQGVSLTVKEFKCLVSFIPQIEKQIKEQEEQLKENRRQFRR</sequence>
<gene>
    <name evidence="1" type="ORF">F4821DRAFT_216935</name>
</gene>
<protein>
    <submittedName>
        <fullName evidence="1">Uncharacterized protein</fullName>
    </submittedName>
</protein>
<comment type="caution">
    <text evidence="1">The sequence shown here is derived from an EMBL/GenBank/DDBJ whole genome shotgun (WGS) entry which is preliminary data.</text>
</comment>
<evidence type="ECO:0000313" key="2">
    <source>
        <dbReference type="Proteomes" id="UP001497680"/>
    </source>
</evidence>
<proteinExistence type="predicted"/>
<dbReference type="EMBL" id="MU394373">
    <property type="protein sequence ID" value="KAI6082325.1"/>
    <property type="molecule type" value="Genomic_DNA"/>
</dbReference>
<evidence type="ECO:0000313" key="1">
    <source>
        <dbReference type="EMBL" id="KAI6082325.1"/>
    </source>
</evidence>
<organism evidence="1 2">
    <name type="scientific">Hypoxylon rubiginosum</name>
    <dbReference type="NCBI Taxonomy" id="110542"/>
    <lineage>
        <taxon>Eukaryota</taxon>
        <taxon>Fungi</taxon>
        <taxon>Dikarya</taxon>
        <taxon>Ascomycota</taxon>
        <taxon>Pezizomycotina</taxon>
        <taxon>Sordariomycetes</taxon>
        <taxon>Xylariomycetidae</taxon>
        <taxon>Xylariales</taxon>
        <taxon>Hypoxylaceae</taxon>
        <taxon>Hypoxylon</taxon>
    </lineage>
</organism>
<keyword evidence="2" id="KW-1185">Reference proteome</keyword>